<evidence type="ECO:0000256" key="1">
    <source>
        <dbReference type="ARBA" id="ARBA00006484"/>
    </source>
</evidence>
<dbReference type="PANTHER" id="PTHR42760">
    <property type="entry name" value="SHORT-CHAIN DEHYDROGENASES/REDUCTASES FAMILY MEMBER"/>
    <property type="match status" value="1"/>
</dbReference>
<sequence>MSFATYFSALPPSLSLVGYTAIVTGSSSGIGRQTALHLARLGAAVVCADLQPAPLQERQAGAEQQEKQDCYDLATHEIIQRAGGTAQFVQCNVTREEDWQRTIAAAVELGGGRLDILVNNAGIAKFSGGILQETLEMYDQQMAVNVRGVFIGTKLALAQMVTQAPRALPADRELDLDEMSPSELEGSGARLRPAYEQDKPTPATSGRLEGDTGGRGSRGSIINIGSLHGFIGGPGEAAYGASKGAIVNLTRQVAGDYASERVQVNCICPGYVDSAMTLNVPPALAAKRPTPWPHRGNGRDVAKSVIYFARDSPWSTGTVLLLDGGTSAR</sequence>
<dbReference type="RefSeq" id="XP_025598871.1">
    <property type="nucleotide sequence ID" value="XM_025742264.1"/>
</dbReference>
<protein>
    <submittedName>
        <fullName evidence="5">NAD(P)-binding protein</fullName>
    </submittedName>
</protein>
<evidence type="ECO:0000256" key="4">
    <source>
        <dbReference type="SAM" id="MobiDB-lite"/>
    </source>
</evidence>
<dbReference type="EMBL" id="KZ819291">
    <property type="protein sequence ID" value="PWN98592.1"/>
    <property type="molecule type" value="Genomic_DNA"/>
</dbReference>
<dbReference type="InterPro" id="IPR036291">
    <property type="entry name" value="NAD(P)-bd_dom_sf"/>
</dbReference>
<dbReference type="Pfam" id="PF00106">
    <property type="entry name" value="adh_short"/>
    <property type="match status" value="1"/>
</dbReference>
<accession>A0A316ZCD8</accession>
<dbReference type="InterPro" id="IPR002347">
    <property type="entry name" value="SDR_fam"/>
</dbReference>
<dbReference type="Proteomes" id="UP000245946">
    <property type="component" value="Unassembled WGS sequence"/>
</dbReference>
<evidence type="ECO:0000313" key="6">
    <source>
        <dbReference type="Proteomes" id="UP000245946"/>
    </source>
</evidence>
<dbReference type="GO" id="GO:0016616">
    <property type="term" value="F:oxidoreductase activity, acting on the CH-OH group of donors, NAD or NADP as acceptor"/>
    <property type="evidence" value="ECO:0007669"/>
    <property type="project" value="TreeGrafter"/>
</dbReference>
<dbReference type="GeneID" id="37269808"/>
<evidence type="ECO:0000256" key="2">
    <source>
        <dbReference type="ARBA" id="ARBA00022857"/>
    </source>
</evidence>
<feature type="region of interest" description="Disordered" evidence="4">
    <location>
        <begin position="172"/>
        <end position="216"/>
    </location>
</feature>
<dbReference type="PRINTS" id="PR00081">
    <property type="entry name" value="GDHRDH"/>
</dbReference>
<dbReference type="InterPro" id="IPR020904">
    <property type="entry name" value="Sc_DH/Rdtase_CS"/>
</dbReference>
<dbReference type="PRINTS" id="PR00080">
    <property type="entry name" value="SDRFAMILY"/>
</dbReference>
<keyword evidence="2" id="KW-0521">NADP</keyword>
<comment type="similarity">
    <text evidence="1 3">Belongs to the short-chain dehydrogenases/reductases (SDR) family.</text>
</comment>
<gene>
    <name evidence="5" type="ORF">FA09DRAFT_329644</name>
</gene>
<dbReference type="AlphaFoldDB" id="A0A316ZCD8"/>
<dbReference type="PROSITE" id="PS00061">
    <property type="entry name" value="ADH_SHORT"/>
    <property type="match status" value="1"/>
</dbReference>
<dbReference type="STRING" id="58919.A0A316ZCD8"/>
<dbReference type="OrthoDB" id="1888931at2759"/>
<keyword evidence="6" id="KW-1185">Reference proteome</keyword>
<dbReference type="Pfam" id="PF13561">
    <property type="entry name" value="adh_short_C2"/>
    <property type="match status" value="1"/>
</dbReference>
<reference evidence="5 6" key="1">
    <citation type="journal article" date="2018" name="Mol. Biol. Evol.">
        <title>Broad Genomic Sampling Reveals a Smut Pathogenic Ancestry of the Fungal Clade Ustilaginomycotina.</title>
        <authorList>
            <person name="Kijpornyongpan T."/>
            <person name="Mondo S.J."/>
            <person name="Barry K."/>
            <person name="Sandor L."/>
            <person name="Lee J."/>
            <person name="Lipzen A."/>
            <person name="Pangilinan J."/>
            <person name="LaButti K."/>
            <person name="Hainaut M."/>
            <person name="Henrissat B."/>
            <person name="Grigoriev I.V."/>
            <person name="Spatafora J.W."/>
            <person name="Aime M.C."/>
        </authorList>
    </citation>
    <scope>NUCLEOTIDE SEQUENCE [LARGE SCALE GENOMIC DNA]</scope>
    <source>
        <strain evidence="5 6">MCA 4186</strain>
    </source>
</reference>
<name>A0A316ZCD8_9BASI</name>
<dbReference type="SUPFAM" id="SSF51735">
    <property type="entry name" value="NAD(P)-binding Rossmann-fold domains"/>
    <property type="match status" value="1"/>
</dbReference>
<dbReference type="CDD" id="cd05233">
    <property type="entry name" value="SDR_c"/>
    <property type="match status" value="1"/>
</dbReference>
<proteinExistence type="inferred from homology"/>
<organism evidence="5 6">
    <name type="scientific">Tilletiopsis washingtonensis</name>
    <dbReference type="NCBI Taxonomy" id="58919"/>
    <lineage>
        <taxon>Eukaryota</taxon>
        <taxon>Fungi</taxon>
        <taxon>Dikarya</taxon>
        <taxon>Basidiomycota</taxon>
        <taxon>Ustilaginomycotina</taxon>
        <taxon>Exobasidiomycetes</taxon>
        <taxon>Entylomatales</taxon>
        <taxon>Entylomatales incertae sedis</taxon>
        <taxon>Tilletiopsis</taxon>
    </lineage>
</organism>
<evidence type="ECO:0000313" key="5">
    <source>
        <dbReference type="EMBL" id="PWN98592.1"/>
    </source>
</evidence>
<dbReference type="PANTHER" id="PTHR42760:SF124">
    <property type="entry name" value="SHORT-CHAIN DEHYDROGENASE_REDUCTASE"/>
    <property type="match status" value="1"/>
</dbReference>
<evidence type="ECO:0000256" key="3">
    <source>
        <dbReference type="RuleBase" id="RU000363"/>
    </source>
</evidence>
<dbReference type="Gene3D" id="3.40.50.720">
    <property type="entry name" value="NAD(P)-binding Rossmann-like Domain"/>
    <property type="match status" value="1"/>
</dbReference>